<dbReference type="Proteomes" id="UP001465976">
    <property type="component" value="Unassembled WGS sequence"/>
</dbReference>
<comment type="caution">
    <text evidence="3">The sequence shown here is derived from an EMBL/GenBank/DDBJ whole genome shotgun (WGS) entry which is preliminary data.</text>
</comment>
<keyword evidence="2" id="KW-1133">Transmembrane helix</keyword>
<evidence type="ECO:0000313" key="3">
    <source>
        <dbReference type="EMBL" id="KAL0568955.1"/>
    </source>
</evidence>
<sequence length="388" mass="42609">MTSVAPPPYVGTGAAPADTKSLTDGVAALTPEKKNDVVGILNNPDNQKLIKENIDKLCEQTQNTRKAFEDISILLDQFDSHKFKTKENKDIEPLRPSWEALRKRYNDLLSKSKTDANQIKVLCDDYKVNILSLLDDDCLDMKMKDVRKELEGYIKRSENGAKAAGENVDSFESLRVGVRLAKSRIDTAFGAASADPTNRAPTLREEIKTLKSQIADAQKYIDDCLKALKIAGLVSGVGAVLTAFCPLAGILVAGAAFAAAGAKIAADKKQKELTSLTESLAAKEQELAVIEEREKILADLRVQLKNDEASFDTITNQLTALSTFWQAVKEELNGIIIHLNNAVSEDTTMRTFRRTLGEKLTGTIYQTLGDTLGKYIAQMGKLEEKKKQ</sequence>
<keyword evidence="2" id="KW-0812">Transmembrane</keyword>
<organism evidence="3 4">
    <name type="scientific">Marasmius crinis-equi</name>
    <dbReference type="NCBI Taxonomy" id="585013"/>
    <lineage>
        <taxon>Eukaryota</taxon>
        <taxon>Fungi</taxon>
        <taxon>Dikarya</taxon>
        <taxon>Basidiomycota</taxon>
        <taxon>Agaricomycotina</taxon>
        <taxon>Agaricomycetes</taxon>
        <taxon>Agaricomycetidae</taxon>
        <taxon>Agaricales</taxon>
        <taxon>Marasmiineae</taxon>
        <taxon>Marasmiaceae</taxon>
        <taxon>Marasmius</taxon>
    </lineage>
</organism>
<keyword evidence="4" id="KW-1185">Reference proteome</keyword>
<feature type="transmembrane region" description="Helical" evidence="2">
    <location>
        <begin position="233"/>
        <end position="261"/>
    </location>
</feature>
<reference evidence="3 4" key="1">
    <citation type="submission" date="2024-02" db="EMBL/GenBank/DDBJ databases">
        <title>A draft genome for the cacao thread blight pathogen Marasmius crinis-equi.</title>
        <authorList>
            <person name="Cohen S.P."/>
            <person name="Baruah I.K."/>
            <person name="Amoako-Attah I."/>
            <person name="Bukari Y."/>
            <person name="Meinhardt L.W."/>
            <person name="Bailey B.A."/>
        </authorList>
    </citation>
    <scope>NUCLEOTIDE SEQUENCE [LARGE SCALE GENOMIC DNA]</scope>
    <source>
        <strain evidence="3 4">GH-76</strain>
    </source>
</reference>
<dbReference type="SUPFAM" id="SSF58100">
    <property type="entry name" value="Bacterial hemolysins"/>
    <property type="match status" value="1"/>
</dbReference>
<keyword evidence="2" id="KW-0472">Membrane</keyword>
<keyword evidence="1" id="KW-0175">Coiled coil</keyword>
<evidence type="ECO:0000256" key="2">
    <source>
        <dbReference type="SAM" id="Phobius"/>
    </source>
</evidence>
<name>A0ABR3F197_9AGAR</name>
<dbReference type="Gene3D" id="1.20.1170.10">
    <property type="match status" value="1"/>
</dbReference>
<evidence type="ECO:0000256" key="1">
    <source>
        <dbReference type="SAM" id="Coils"/>
    </source>
</evidence>
<proteinExistence type="predicted"/>
<evidence type="ECO:0000313" key="4">
    <source>
        <dbReference type="Proteomes" id="UP001465976"/>
    </source>
</evidence>
<dbReference type="EMBL" id="JBAHYK010001223">
    <property type="protein sequence ID" value="KAL0568955.1"/>
    <property type="molecule type" value="Genomic_DNA"/>
</dbReference>
<gene>
    <name evidence="3" type="ORF">V5O48_013023</name>
</gene>
<feature type="coiled-coil region" evidence="1">
    <location>
        <begin position="266"/>
        <end position="293"/>
    </location>
</feature>
<accession>A0ABR3F197</accession>
<protein>
    <submittedName>
        <fullName evidence="3">Uncharacterized protein</fullName>
    </submittedName>
</protein>